<dbReference type="InterPro" id="IPR052918">
    <property type="entry name" value="Motility_Chemotaxis_Reg"/>
</dbReference>
<proteinExistence type="predicted"/>
<feature type="domain" description="Pyrrolo-quinoline quinone repeat" evidence="1">
    <location>
        <begin position="159"/>
        <end position="426"/>
    </location>
</feature>
<evidence type="ECO:0000313" key="3">
    <source>
        <dbReference type="Proteomes" id="UP000007799"/>
    </source>
</evidence>
<gene>
    <name evidence="2" type="ORF">PTSG_08856</name>
</gene>
<dbReference type="EMBL" id="GL832979">
    <property type="protein sequence ID" value="EGD77767.1"/>
    <property type="molecule type" value="Genomic_DNA"/>
</dbReference>
<dbReference type="InterPro" id="IPR002372">
    <property type="entry name" value="PQQ_rpt_dom"/>
</dbReference>
<evidence type="ECO:0000313" key="2">
    <source>
        <dbReference type="EMBL" id="EGD77767.1"/>
    </source>
</evidence>
<reference evidence="2" key="1">
    <citation type="submission" date="2009-08" db="EMBL/GenBank/DDBJ databases">
        <title>Annotation of Salpingoeca rosetta.</title>
        <authorList>
            <consortium name="The Broad Institute Genome Sequencing Platform"/>
            <person name="Russ C."/>
            <person name="Cuomo C."/>
            <person name="Burger G."/>
            <person name="Gray M.W."/>
            <person name="Holland P.W.H."/>
            <person name="King N."/>
            <person name="Lang F.B.F."/>
            <person name="Roger A.J."/>
            <person name="Ruiz-Trillo I."/>
            <person name="Young S.K."/>
            <person name="Zeng Q."/>
            <person name="Gargeya S."/>
            <person name="Alvarado L."/>
            <person name="Berlin A."/>
            <person name="Chapman S.B."/>
            <person name="Chen Z."/>
            <person name="Freedman E."/>
            <person name="Gellesch M."/>
            <person name="Goldberg J."/>
            <person name="Griggs A."/>
            <person name="Gujja S."/>
            <person name="Heilman E."/>
            <person name="Heiman D."/>
            <person name="Howarth C."/>
            <person name="Mehta T."/>
            <person name="Neiman D."/>
            <person name="Pearson M."/>
            <person name="Roberts A."/>
            <person name="Saif S."/>
            <person name="Shea T."/>
            <person name="Shenoy N."/>
            <person name="Sisk P."/>
            <person name="Stolte C."/>
            <person name="Sykes S."/>
            <person name="White J."/>
            <person name="Yandava C."/>
            <person name="Haas B."/>
            <person name="Nusbaum C."/>
            <person name="Birren B."/>
        </authorList>
    </citation>
    <scope>NUCLEOTIDE SEQUENCE [LARGE SCALE GENOMIC DNA]</scope>
    <source>
        <strain evidence="2">ATCC 50818</strain>
    </source>
</reference>
<accession>F2UKW8</accession>
<dbReference type="KEGG" id="sre:PTSG_08856"/>
<dbReference type="PANTHER" id="PTHR35580:SF1">
    <property type="entry name" value="PHYTASE-LIKE DOMAIN-CONTAINING PROTEIN"/>
    <property type="match status" value="1"/>
</dbReference>
<dbReference type="GeneID" id="16070797"/>
<dbReference type="SUPFAM" id="SSF50998">
    <property type="entry name" value="Quinoprotein alcohol dehydrogenase-like"/>
    <property type="match status" value="1"/>
</dbReference>
<dbReference type="InterPro" id="IPR011047">
    <property type="entry name" value="Quinoprotein_ADH-like_sf"/>
</dbReference>
<dbReference type="InterPro" id="IPR015943">
    <property type="entry name" value="WD40/YVTN_repeat-like_dom_sf"/>
</dbReference>
<dbReference type="Gene3D" id="2.130.10.10">
    <property type="entry name" value="YVTN repeat-like/Quinoprotein amine dehydrogenase"/>
    <property type="match status" value="1"/>
</dbReference>
<dbReference type="Proteomes" id="UP000007799">
    <property type="component" value="Unassembled WGS sequence"/>
</dbReference>
<name>F2UKW8_SALR5</name>
<sequence>MRISTSRSFHRDRFVVHGSAGLLVLLLAAWSSPSLSFSAVMGTEHEDAPTVVVDRYGNMLVDTYLPGNASREEAGDSPPPLLPKVRVNGIDVHELHERVRQLEEQLGAQTGFSSRLLVQLGGAGDDHAYAGAFDWRNGRVFIGGRTASDVPGAVLLGFVACMDRVTGTVIWHTVLNSTRSSVVLDIALDNGSTEDVLATGFTFGPIAEGTMFHGGQDSFVVRLDSDTGDIVWSQQLGSAGDESGRGVAVDTDMQRVYVSGHSGLNGDGHSGGEPIAHATVTCLHLATGQVLWTKTFDDNDMLNSLAIRLHPRRHTLAVAVTGEAPLAGHMQGFGDLDAFVVMMDSVDGEVLWVNGIGTDKAEILHSVAIDETTGDVFLSGTTTGTLAAAAGEDTTDRSGAIATFIARFRGADGQLMWVRQFGSSSHENSRSVAVDSARGSVYMCGWTRSPLLNKTLVGNTDSFVMQLRMASGEPVRAAIIGSVNGDELGQSVVVHPKTGEVCVIGDTSSVVTPHDPILPLVGGAGGGGGQDVFVRCFVRPNYS</sequence>
<protein>
    <recommendedName>
        <fullName evidence="1">Pyrrolo-quinoline quinone repeat domain-containing protein</fullName>
    </recommendedName>
</protein>
<organism evidence="3">
    <name type="scientific">Salpingoeca rosetta (strain ATCC 50818 / BSB-021)</name>
    <dbReference type="NCBI Taxonomy" id="946362"/>
    <lineage>
        <taxon>Eukaryota</taxon>
        <taxon>Choanoflagellata</taxon>
        <taxon>Craspedida</taxon>
        <taxon>Salpingoecidae</taxon>
        <taxon>Salpingoeca</taxon>
    </lineage>
</organism>
<dbReference type="RefSeq" id="XP_004990243.1">
    <property type="nucleotide sequence ID" value="XM_004990186.1"/>
</dbReference>
<dbReference type="InParanoid" id="F2UKW8"/>
<keyword evidence="3" id="KW-1185">Reference proteome</keyword>
<dbReference type="Pfam" id="PF13360">
    <property type="entry name" value="PQQ_2"/>
    <property type="match status" value="1"/>
</dbReference>
<dbReference type="AlphaFoldDB" id="F2UKW8"/>
<dbReference type="OMA" id="MGTEHED"/>
<evidence type="ECO:0000259" key="1">
    <source>
        <dbReference type="Pfam" id="PF13360"/>
    </source>
</evidence>
<dbReference type="PANTHER" id="PTHR35580">
    <property type="entry name" value="CELL SURFACE GLYCOPROTEIN (S-LAYER PROTEIN)-LIKE PROTEIN"/>
    <property type="match status" value="1"/>
</dbReference>